<reference evidence="2 3" key="1">
    <citation type="submission" date="2023-06" db="EMBL/GenBank/DDBJ databases">
        <title>Roseiconus lacunae JC819 isolated from Gulf of Mannar region, Tamil Nadu.</title>
        <authorList>
            <person name="Pk S."/>
            <person name="Ch S."/>
            <person name="Ch V.R."/>
        </authorList>
    </citation>
    <scope>NUCLEOTIDE SEQUENCE [LARGE SCALE GENOMIC DNA]</scope>
    <source>
        <strain evidence="2 3">JC819</strain>
    </source>
</reference>
<dbReference type="Proteomes" id="UP001239462">
    <property type="component" value="Unassembled WGS sequence"/>
</dbReference>
<name>A0ABT7PSV6_9BACT</name>
<feature type="non-terminal residue" evidence="2">
    <location>
        <position position="1"/>
    </location>
</feature>
<accession>A0ABT7PSV6</accession>
<evidence type="ECO:0000313" key="3">
    <source>
        <dbReference type="Proteomes" id="UP001239462"/>
    </source>
</evidence>
<keyword evidence="1" id="KW-1133">Transmembrane helix</keyword>
<sequence>GMKISKRPSVIVGIVVFAIASGFVARFVYIWWHIPEAYAAWDAGDMLLWYMRTHDDDWPDNWDEFQAAVENEPALFLRGRYPDEPDYMGRMRRTIKIDWSFDPTNPQNPRPVTRPDGAPLHTYWSDPNGMIFQYLDRQEADEP</sequence>
<proteinExistence type="predicted"/>
<organism evidence="2 3">
    <name type="scientific">Roseiconus lacunae</name>
    <dbReference type="NCBI Taxonomy" id="2605694"/>
    <lineage>
        <taxon>Bacteria</taxon>
        <taxon>Pseudomonadati</taxon>
        <taxon>Planctomycetota</taxon>
        <taxon>Planctomycetia</taxon>
        <taxon>Pirellulales</taxon>
        <taxon>Pirellulaceae</taxon>
        <taxon>Roseiconus</taxon>
    </lineage>
</organism>
<keyword evidence="1" id="KW-0812">Transmembrane</keyword>
<keyword evidence="1" id="KW-0472">Membrane</keyword>
<evidence type="ECO:0000256" key="1">
    <source>
        <dbReference type="SAM" id="Phobius"/>
    </source>
</evidence>
<evidence type="ECO:0000313" key="2">
    <source>
        <dbReference type="EMBL" id="MDM4019587.1"/>
    </source>
</evidence>
<feature type="transmembrane region" description="Helical" evidence="1">
    <location>
        <begin position="12"/>
        <end position="32"/>
    </location>
</feature>
<gene>
    <name evidence="2" type="ORF">QTN89_29305</name>
</gene>
<comment type="caution">
    <text evidence="2">The sequence shown here is derived from an EMBL/GenBank/DDBJ whole genome shotgun (WGS) entry which is preliminary data.</text>
</comment>
<dbReference type="RefSeq" id="WP_289167707.1">
    <property type="nucleotide sequence ID" value="NZ_JASZZN010000186.1"/>
</dbReference>
<protein>
    <submittedName>
        <fullName evidence="2">Uncharacterized protein</fullName>
    </submittedName>
</protein>
<keyword evidence="3" id="KW-1185">Reference proteome</keyword>
<dbReference type="EMBL" id="JASZZN010000186">
    <property type="protein sequence ID" value="MDM4019587.1"/>
    <property type="molecule type" value="Genomic_DNA"/>
</dbReference>